<comment type="similarity">
    <text evidence="1 2">Belongs to the outer membrane factor (OMF) (TC 1.B.17) family.</text>
</comment>
<comment type="subcellular location">
    <subcellularLocation>
        <location evidence="2">Cell membrane</location>
        <topology evidence="2">Lipid-anchor</topology>
    </subcellularLocation>
</comment>
<protein>
    <submittedName>
        <fullName evidence="3">Efflux transporter, outer membrane factor (OMF) lipoprotein, NodT family</fullName>
    </submittedName>
</protein>
<keyword evidence="2" id="KW-0472">Membrane</keyword>
<evidence type="ECO:0000313" key="4">
    <source>
        <dbReference type="Proteomes" id="UP000243887"/>
    </source>
</evidence>
<evidence type="ECO:0000256" key="1">
    <source>
        <dbReference type="ARBA" id="ARBA00007613"/>
    </source>
</evidence>
<keyword evidence="2" id="KW-0812">Transmembrane</keyword>
<evidence type="ECO:0000256" key="2">
    <source>
        <dbReference type="RuleBase" id="RU362097"/>
    </source>
</evidence>
<keyword evidence="2 3" id="KW-0449">Lipoprotein</keyword>
<accession>A0A1I3SYK3</accession>
<dbReference type="NCBIfam" id="TIGR01845">
    <property type="entry name" value="outer_NodT"/>
    <property type="match status" value="1"/>
</dbReference>
<dbReference type="Gene3D" id="2.20.200.10">
    <property type="entry name" value="Outer membrane efflux proteins (OEP)"/>
    <property type="match status" value="1"/>
</dbReference>
<organism evidence="3 4">
    <name type="scientific">Myroides guanonis</name>
    <dbReference type="NCBI Taxonomy" id="1150112"/>
    <lineage>
        <taxon>Bacteria</taxon>
        <taxon>Pseudomonadati</taxon>
        <taxon>Bacteroidota</taxon>
        <taxon>Flavobacteriia</taxon>
        <taxon>Flavobacteriales</taxon>
        <taxon>Flavobacteriaceae</taxon>
        <taxon>Myroides</taxon>
    </lineage>
</organism>
<sequence length="469" mass="52210">MKKRFLYTALPIAIVSLSMQSCFVAKNYDRPEVIDEPMYRTETTSQDTLSMANLPWKELFNDPILVQHIEKALEQNLDIRIAMENIAAAEAYMKQGKMGYAPTLNIGGDYTHSVNSKNSSTAAMFGGERNRIDQYQATANLSWELDVWGKIRSNKRAFAASYLQTLSAHQAVKTQLISTVSSTYFQLLSLDEQKRITEETIENRKSSLETITALKDAGQVTEVAVKQTEAQLLNAQSLLVDIKNNIKLTENVLSIILAENPNSIQRSSLATQKLNTDLNIGLPIQLLSNRPDVRAAEYGLINAFELTNVSRSNFYPSIKLTANGGFQSIEFDQLFNANSLFANIVGSLTQPLINGRQIRTQHEVSKANQEKAYLNYKKAVLTASKEVSDALYTYQSLSEKQALKQKEYQAYALATEYSEELQINGMANYLEVLTARENALAAQLSLINTELGQLNALVQLYKAVGGGVN</sequence>
<keyword evidence="2" id="KW-1134">Transmembrane beta strand</keyword>
<keyword evidence="4" id="KW-1185">Reference proteome</keyword>
<dbReference type="Pfam" id="PF02321">
    <property type="entry name" value="OEP"/>
    <property type="match status" value="2"/>
</dbReference>
<dbReference type="Proteomes" id="UP000243887">
    <property type="component" value="Unassembled WGS sequence"/>
</dbReference>
<dbReference type="OrthoDB" id="9770517at2"/>
<dbReference type="PANTHER" id="PTHR30203:SF33">
    <property type="entry name" value="BLR4455 PROTEIN"/>
    <property type="match status" value="1"/>
</dbReference>
<keyword evidence="2" id="KW-0732">Signal</keyword>
<reference evidence="4" key="1">
    <citation type="submission" date="2016-10" db="EMBL/GenBank/DDBJ databases">
        <authorList>
            <person name="Varghese N."/>
            <person name="Submissions S."/>
        </authorList>
    </citation>
    <scope>NUCLEOTIDE SEQUENCE [LARGE SCALE GENOMIC DNA]</scope>
    <source>
        <strain evidence="4">DSM 26542</strain>
    </source>
</reference>
<dbReference type="RefSeq" id="WP_090679853.1">
    <property type="nucleotide sequence ID" value="NZ_FORU01000012.1"/>
</dbReference>
<dbReference type="InterPro" id="IPR003423">
    <property type="entry name" value="OMP_efflux"/>
</dbReference>
<dbReference type="EMBL" id="FORU01000012">
    <property type="protein sequence ID" value="SFJ63894.1"/>
    <property type="molecule type" value="Genomic_DNA"/>
</dbReference>
<dbReference type="Gene3D" id="1.20.1600.10">
    <property type="entry name" value="Outer membrane efflux proteins (OEP)"/>
    <property type="match status" value="1"/>
</dbReference>
<gene>
    <name evidence="3" type="ORF">SAMN04487893_1125</name>
</gene>
<name>A0A1I3SYK3_9FLAO</name>
<feature type="chain" id="PRO_5017099788" evidence="2">
    <location>
        <begin position="22"/>
        <end position="469"/>
    </location>
</feature>
<evidence type="ECO:0000313" key="3">
    <source>
        <dbReference type="EMBL" id="SFJ63894.1"/>
    </source>
</evidence>
<dbReference type="GO" id="GO:0015562">
    <property type="term" value="F:efflux transmembrane transporter activity"/>
    <property type="evidence" value="ECO:0007669"/>
    <property type="project" value="InterPro"/>
</dbReference>
<feature type="signal peptide" evidence="2">
    <location>
        <begin position="1"/>
        <end position="21"/>
    </location>
</feature>
<dbReference type="STRING" id="1150112.SAMN04487893_1125"/>
<dbReference type="InterPro" id="IPR010131">
    <property type="entry name" value="MdtP/NodT-like"/>
</dbReference>
<dbReference type="PANTHER" id="PTHR30203">
    <property type="entry name" value="OUTER MEMBRANE CATION EFFLUX PROTEIN"/>
    <property type="match status" value="1"/>
</dbReference>
<dbReference type="GO" id="GO:0005886">
    <property type="term" value="C:plasma membrane"/>
    <property type="evidence" value="ECO:0007669"/>
    <property type="project" value="UniProtKB-SubCell"/>
</dbReference>
<dbReference type="AlphaFoldDB" id="A0A1I3SYK3"/>
<proteinExistence type="inferred from homology"/>
<keyword evidence="2" id="KW-0564">Palmitate</keyword>
<dbReference type="SUPFAM" id="SSF56954">
    <property type="entry name" value="Outer membrane efflux proteins (OEP)"/>
    <property type="match status" value="1"/>
</dbReference>
<dbReference type="PROSITE" id="PS51257">
    <property type="entry name" value="PROKAR_LIPOPROTEIN"/>
    <property type="match status" value="1"/>
</dbReference>